<protein>
    <submittedName>
        <fullName evidence="2">SAM-dependent methyltransferase</fullName>
    </submittedName>
</protein>
<dbReference type="SUPFAM" id="SSF53335">
    <property type="entry name" value="S-adenosyl-L-methionine-dependent methyltransferases"/>
    <property type="match status" value="1"/>
</dbReference>
<dbReference type="InterPro" id="IPR006764">
    <property type="entry name" value="SAM_dep_MeTrfase_SAV2177_type"/>
</dbReference>
<reference evidence="2 3" key="1">
    <citation type="submission" date="2020-02" db="EMBL/GenBank/DDBJ databases">
        <title>Whole-genome analyses of novel actinobacteria.</title>
        <authorList>
            <person name="Sahin N."/>
            <person name="Tokatli A."/>
        </authorList>
    </citation>
    <scope>NUCLEOTIDE SEQUENCE [LARGE SCALE GENOMIC DNA]</scope>
    <source>
        <strain evidence="2 3">YC419</strain>
    </source>
</reference>
<dbReference type="EMBL" id="JAAKZX010000093">
    <property type="protein sequence ID" value="NGO45511.1"/>
    <property type="molecule type" value="Genomic_DNA"/>
</dbReference>
<accession>A0ABX0E2I7</accession>
<dbReference type="PIRSF" id="PIRSF017393">
    <property type="entry name" value="MTase_SAV2177"/>
    <property type="match status" value="1"/>
</dbReference>
<proteinExistence type="predicted"/>
<name>A0ABX0E2I7_9ACTN</name>
<keyword evidence="2" id="KW-0808">Transferase</keyword>
<dbReference type="GO" id="GO:0032259">
    <property type="term" value="P:methylation"/>
    <property type="evidence" value="ECO:0007669"/>
    <property type="project" value="UniProtKB-KW"/>
</dbReference>
<dbReference type="Proteomes" id="UP001518140">
    <property type="component" value="Unassembled WGS sequence"/>
</dbReference>
<dbReference type="Gene3D" id="3.40.50.150">
    <property type="entry name" value="Vaccinia Virus protein VP39"/>
    <property type="match status" value="1"/>
</dbReference>
<evidence type="ECO:0000313" key="2">
    <source>
        <dbReference type="EMBL" id="NGO45511.1"/>
    </source>
</evidence>
<keyword evidence="2" id="KW-0489">Methyltransferase</keyword>
<sequence length="285" mass="30394">MPKAIDGSPEGGCPVTQDSSAPGTAASAKIDSAVPHSARIWNYWLGGKDNYPVDVEAGDAFREIFPGITDLARDSRAFLGRAVRHLAGDAGIRQFLDIGTGLPTADNTHQIAQRVAPDARIVYVDNDPLVLAHAQALLTSTREGVTDYIDADLHDPGTVLREAARTLDLTKPVALTFMQVSGHIADYDEARSIVRTLMVALPSGSYFAFNDSVDTNQANAEATRLYNESGAAPYYLRSPQQLAGFFDGLELLEPGVVPITDWRPDSTMSGTGGEVIALGGVARKP</sequence>
<dbReference type="InterPro" id="IPR029063">
    <property type="entry name" value="SAM-dependent_MTases_sf"/>
</dbReference>
<feature type="region of interest" description="Disordered" evidence="1">
    <location>
        <begin position="1"/>
        <end position="24"/>
    </location>
</feature>
<gene>
    <name evidence="2" type="ORF">G6048_26335</name>
</gene>
<evidence type="ECO:0000256" key="1">
    <source>
        <dbReference type="SAM" id="MobiDB-lite"/>
    </source>
</evidence>
<comment type="caution">
    <text evidence="2">The sequence shown here is derived from an EMBL/GenBank/DDBJ whole genome shotgun (WGS) entry which is preliminary data.</text>
</comment>
<dbReference type="Pfam" id="PF04672">
    <property type="entry name" value="Methyltransf_19"/>
    <property type="match status" value="1"/>
</dbReference>
<keyword evidence="3" id="KW-1185">Reference proteome</keyword>
<evidence type="ECO:0000313" key="3">
    <source>
        <dbReference type="Proteomes" id="UP001518140"/>
    </source>
</evidence>
<dbReference type="GO" id="GO:0008168">
    <property type="term" value="F:methyltransferase activity"/>
    <property type="evidence" value="ECO:0007669"/>
    <property type="project" value="UniProtKB-KW"/>
</dbReference>
<organism evidence="2 3">
    <name type="scientific">Streptomyces ureilyticus</name>
    <dbReference type="NCBI Taxonomy" id="1775131"/>
    <lineage>
        <taxon>Bacteria</taxon>
        <taxon>Bacillati</taxon>
        <taxon>Actinomycetota</taxon>
        <taxon>Actinomycetes</taxon>
        <taxon>Kitasatosporales</taxon>
        <taxon>Streptomycetaceae</taxon>
        <taxon>Streptomyces</taxon>
    </lineage>
</organism>